<dbReference type="AlphaFoldDB" id="A0AAD9WQ11"/>
<sequence>MPEPLRRSWSMYTRRPAEVKYELSLYLKQSKFPSVGYFDLLRWWVTEIRNFQHLRWLRIIQPLLTNPNLRSDMMDVVYSKEIDHDIREAYLCTKHWLENPGR</sequence>
<accession>A0AAD9WQ11</accession>
<organism evidence="1 2">
    <name type="scientific">Dipteronia dyeriana</name>
    <dbReference type="NCBI Taxonomy" id="168575"/>
    <lineage>
        <taxon>Eukaryota</taxon>
        <taxon>Viridiplantae</taxon>
        <taxon>Streptophyta</taxon>
        <taxon>Embryophyta</taxon>
        <taxon>Tracheophyta</taxon>
        <taxon>Spermatophyta</taxon>
        <taxon>Magnoliopsida</taxon>
        <taxon>eudicotyledons</taxon>
        <taxon>Gunneridae</taxon>
        <taxon>Pentapetalae</taxon>
        <taxon>rosids</taxon>
        <taxon>malvids</taxon>
        <taxon>Sapindales</taxon>
        <taxon>Sapindaceae</taxon>
        <taxon>Hippocastanoideae</taxon>
        <taxon>Acereae</taxon>
        <taxon>Dipteronia</taxon>
    </lineage>
</organism>
<reference evidence="1" key="1">
    <citation type="journal article" date="2023" name="Plant J.">
        <title>Genome sequences and population genomics provide insights into the demographic history, inbreeding, and mutation load of two 'living fossil' tree species of Dipteronia.</title>
        <authorList>
            <person name="Feng Y."/>
            <person name="Comes H.P."/>
            <person name="Chen J."/>
            <person name="Zhu S."/>
            <person name="Lu R."/>
            <person name="Zhang X."/>
            <person name="Li P."/>
            <person name="Qiu J."/>
            <person name="Olsen K.M."/>
            <person name="Qiu Y."/>
        </authorList>
    </citation>
    <scope>NUCLEOTIDE SEQUENCE</scope>
    <source>
        <strain evidence="1">KIB01</strain>
    </source>
</reference>
<dbReference type="EMBL" id="JANJYI010000008">
    <property type="protein sequence ID" value="KAK2638163.1"/>
    <property type="molecule type" value="Genomic_DNA"/>
</dbReference>
<evidence type="ECO:0000313" key="1">
    <source>
        <dbReference type="EMBL" id="KAK2638163.1"/>
    </source>
</evidence>
<keyword evidence="2" id="KW-1185">Reference proteome</keyword>
<name>A0AAD9WQ11_9ROSI</name>
<gene>
    <name evidence="1" type="ORF">Ddye_025958</name>
</gene>
<protein>
    <submittedName>
        <fullName evidence="1">Uncharacterized protein</fullName>
    </submittedName>
</protein>
<evidence type="ECO:0000313" key="2">
    <source>
        <dbReference type="Proteomes" id="UP001280121"/>
    </source>
</evidence>
<proteinExistence type="predicted"/>
<dbReference type="Proteomes" id="UP001280121">
    <property type="component" value="Unassembled WGS sequence"/>
</dbReference>
<comment type="caution">
    <text evidence="1">The sequence shown here is derived from an EMBL/GenBank/DDBJ whole genome shotgun (WGS) entry which is preliminary data.</text>
</comment>